<proteinExistence type="predicted"/>
<protein>
    <submittedName>
        <fullName evidence="3">Uncharacterized protein</fullName>
    </submittedName>
</protein>
<accession>A0A1E4SXG3</accession>
<keyword evidence="4" id="KW-1185">Reference proteome</keyword>
<dbReference type="AlphaFoldDB" id="A0A1E4SXG3"/>
<feature type="compositionally biased region" description="Basic and acidic residues" evidence="1">
    <location>
        <begin position="62"/>
        <end position="74"/>
    </location>
</feature>
<organism evidence="3 4">
    <name type="scientific">[Candida] arabinofermentans NRRL YB-2248</name>
    <dbReference type="NCBI Taxonomy" id="983967"/>
    <lineage>
        <taxon>Eukaryota</taxon>
        <taxon>Fungi</taxon>
        <taxon>Dikarya</taxon>
        <taxon>Ascomycota</taxon>
        <taxon>Saccharomycotina</taxon>
        <taxon>Pichiomycetes</taxon>
        <taxon>Pichiales</taxon>
        <taxon>Pichiaceae</taxon>
        <taxon>Ogataea</taxon>
        <taxon>Ogataea/Candida clade</taxon>
    </lineage>
</organism>
<feature type="compositionally biased region" description="Pro residues" evidence="1">
    <location>
        <begin position="91"/>
        <end position="102"/>
    </location>
</feature>
<keyword evidence="2" id="KW-1133">Transmembrane helix</keyword>
<gene>
    <name evidence="3" type="ORF">CANARDRAFT_24269</name>
</gene>
<keyword evidence="2" id="KW-0472">Membrane</keyword>
<dbReference type="Proteomes" id="UP000094801">
    <property type="component" value="Unassembled WGS sequence"/>
</dbReference>
<evidence type="ECO:0000256" key="2">
    <source>
        <dbReference type="SAM" id="Phobius"/>
    </source>
</evidence>
<feature type="region of interest" description="Disordered" evidence="1">
    <location>
        <begin position="49"/>
        <end position="111"/>
    </location>
</feature>
<keyword evidence="2" id="KW-0812">Transmembrane</keyword>
<feature type="transmembrane region" description="Helical" evidence="2">
    <location>
        <begin position="6"/>
        <end position="30"/>
    </location>
</feature>
<sequence length="111" mass="12378">MTAIGIIIGTVIPIIAILLFIAYLTISLAIKRKNRMAAMAKSTDHEMLDVHNSNETVANDPNYRHTRDRQHANDNDDDDYGADVETLPVYPNEPLPTYPPPIYTNDQTGVV</sequence>
<evidence type="ECO:0000313" key="3">
    <source>
        <dbReference type="EMBL" id="ODV84173.1"/>
    </source>
</evidence>
<evidence type="ECO:0000313" key="4">
    <source>
        <dbReference type="Proteomes" id="UP000094801"/>
    </source>
</evidence>
<reference evidence="4" key="1">
    <citation type="submission" date="2016-04" db="EMBL/GenBank/DDBJ databases">
        <title>Comparative genomics of biotechnologically important yeasts.</title>
        <authorList>
            <consortium name="DOE Joint Genome Institute"/>
            <person name="Riley R."/>
            <person name="Haridas S."/>
            <person name="Wolfe K.H."/>
            <person name="Lopes M.R."/>
            <person name="Hittinger C.T."/>
            <person name="Goker M."/>
            <person name="Salamov A."/>
            <person name="Wisecaver J."/>
            <person name="Long T.M."/>
            <person name="Aerts A.L."/>
            <person name="Barry K."/>
            <person name="Choi C."/>
            <person name="Clum A."/>
            <person name="Coughlan A.Y."/>
            <person name="Deshpande S."/>
            <person name="Douglass A.P."/>
            <person name="Hanson S.J."/>
            <person name="Klenk H.-P."/>
            <person name="Labutti K."/>
            <person name="Lapidus A."/>
            <person name="Lindquist E."/>
            <person name="Lipzen A."/>
            <person name="Meier-Kolthoff J.P."/>
            <person name="Ohm R.A."/>
            <person name="Otillar R.P."/>
            <person name="Pangilinan J."/>
            <person name="Peng Y."/>
            <person name="Rokas A."/>
            <person name="Rosa C.A."/>
            <person name="Scheuner C."/>
            <person name="Sibirny A.A."/>
            <person name="Slot J.C."/>
            <person name="Stielow J.B."/>
            <person name="Sun H."/>
            <person name="Kurtzman C.P."/>
            <person name="Blackwell M."/>
            <person name="Grigoriev I.V."/>
            <person name="Jeffries T.W."/>
        </authorList>
    </citation>
    <scope>NUCLEOTIDE SEQUENCE [LARGE SCALE GENOMIC DNA]</scope>
    <source>
        <strain evidence="4">NRRL YB-2248</strain>
    </source>
</reference>
<dbReference type="EMBL" id="KV453858">
    <property type="protein sequence ID" value="ODV84173.1"/>
    <property type="molecule type" value="Genomic_DNA"/>
</dbReference>
<evidence type="ECO:0000256" key="1">
    <source>
        <dbReference type="SAM" id="MobiDB-lite"/>
    </source>
</evidence>
<name>A0A1E4SXG3_9ASCO</name>